<dbReference type="eggNOG" id="COG4206">
    <property type="taxonomic scope" value="Bacteria"/>
</dbReference>
<evidence type="ECO:0000313" key="3">
    <source>
        <dbReference type="Proteomes" id="UP000014974"/>
    </source>
</evidence>
<name>S7VHP5_9BACT</name>
<reference evidence="2 3" key="1">
    <citation type="journal article" date="2013" name="Genome Announc.">
        <title>Draft Genome Sequence of Cyclobacterium qasimii Strain M12-11BT, Isolated from Arctic Marine Sediment.</title>
        <authorList>
            <person name="Shivaji S."/>
            <person name="Ara S."/>
            <person name="Singh A."/>
            <person name="Kumar Pinnaka A."/>
        </authorList>
    </citation>
    <scope>NUCLEOTIDE SEQUENCE [LARGE SCALE GENOMIC DNA]</scope>
    <source>
        <strain evidence="2 3">M12-11B</strain>
    </source>
</reference>
<protein>
    <submittedName>
        <fullName evidence="2">TonB-dependent receptor</fullName>
    </submittedName>
</protein>
<keyword evidence="1" id="KW-0732">Signal</keyword>
<dbReference type="SUPFAM" id="SSF49464">
    <property type="entry name" value="Carboxypeptidase regulatory domain-like"/>
    <property type="match status" value="1"/>
</dbReference>
<gene>
    <name evidence="2" type="ORF">ADICYQ_1916</name>
</gene>
<feature type="signal peptide" evidence="1">
    <location>
        <begin position="1"/>
        <end position="15"/>
    </location>
</feature>
<keyword evidence="2" id="KW-0675">Receptor</keyword>
<dbReference type="AlphaFoldDB" id="S7VHP5"/>
<evidence type="ECO:0000256" key="1">
    <source>
        <dbReference type="SAM" id="SignalP"/>
    </source>
</evidence>
<proteinExistence type="predicted"/>
<feature type="chain" id="PRO_5012384403" evidence="1">
    <location>
        <begin position="16"/>
        <end position="68"/>
    </location>
</feature>
<dbReference type="EMBL" id="ATNM01000075">
    <property type="protein sequence ID" value="EPR69057.1"/>
    <property type="molecule type" value="Genomic_DNA"/>
</dbReference>
<accession>S7VHP5</accession>
<dbReference type="Proteomes" id="UP000014974">
    <property type="component" value="Unassembled WGS sequence"/>
</dbReference>
<dbReference type="InterPro" id="IPR008969">
    <property type="entry name" value="CarboxyPept-like_regulatory"/>
</dbReference>
<sequence>MVLFTIFVSTSFALAQIEVTGTVTDDLGDPLPGAAVLVKGTSSGTVTDLDGNFTISVANQQATLVFPF</sequence>
<dbReference type="STRING" id="641524.ADICYQ_1916"/>
<dbReference type="Gene3D" id="2.60.40.1120">
    <property type="entry name" value="Carboxypeptidase-like, regulatory domain"/>
    <property type="match status" value="1"/>
</dbReference>
<organism evidence="2 3">
    <name type="scientific">Cyclobacterium qasimii M12-11B</name>
    <dbReference type="NCBI Taxonomy" id="641524"/>
    <lineage>
        <taxon>Bacteria</taxon>
        <taxon>Pseudomonadati</taxon>
        <taxon>Bacteroidota</taxon>
        <taxon>Cytophagia</taxon>
        <taxon>Cytophagales</taxon>
        <taxon>Cyclobacteriaceae</taxon>
        <taxon>Cyclobacterium</taxon>
    </lineage>
</organism>
<evidence type="ECO:0000313" key="2">
    <source>
        <dbReference type="EMBL" id="EPR69057.1"/>
    </source>
</evidence>
<comment type="caution">
    <text evidence="2">The sequence shown here is derived from an EMBL/GenBank/DDBJ whole genome shotgun (WGS) entry which is preliminary data.</text>
</comment>
<dbReference type="Pfam" id="PF13715">
    <property type="entry name" value="CarbopepD_reg_2"/>
    <property type="match status" value="1"/>
</dbReference>